<keyword evidence="2" id="KW-1185">Reference proteome</keyword>
<dbReference type="AlphaFoldDB" id="A0A5M8A8E9"/>
<dbReference type="RefSeq" id="WP_150084209.1">
    <property type="nucleotide sequence ID" value="NZ_VWRN01000053.1"/>
</dbReference>
<gene>
    <name evidence="1" type="ORF">F1599_19860</name>
</gene>
<comment type="caution">
    <text evidence="1">The sequence shown here is derived from an EMBL/GenBank/DDBJ whole genome shotgun (WGS) entry which is preliminary data.</text>
</comment>
<evidence type="ECO:0000313" key="2">
    <source>
        <dbReference type="Proteomes" id="UP000324324"/>
    </source>
</evidence>
<dbReference type="EMBL" id="VWRN01000053">
    <property type="protein sequence ID" value="KAA6118962.1"/>
    <property type="molecule type" value="Genomic_DNA"/>
</dbReference>
<name>A0A5M8A8E9_9BURK</name>
<sequence length="964" mass="106374">MNAGHIDFDMPLPPAAWHCTYQVRCGADGTLELGSSFGMALRAGFHRLFRIGKTSADAARNQASWRALIAAIERRGGAAVRERLCRASLALPGDRVPGLTIADRIERGTYLSHAALQQVFVLFRRAVSVDRANQRLYAELMTPAATSSSATPLYAMLDGISLGLSETAGAGAPCPFPATRAYVAEQLKLGLQAQTARARRRDPALLKSALASCAPELAGPNNVAGRDRWLREYDRRLRSGPIQHAAMNSGERRTCDREAAVAGLLAELRYGELMRDLKQNEARLAQERSRLASAAGNAEGEAVRHGTAAPDACNAVDAGDDTLSGLLAARTRLLAELKERELYDVLRRCDGELAWNPLNQDVPHMRALMQRRAQARAQLDGDLAVLKQRDLIRADLVKGLCQAVRQEVDRHTARGERMDESGLLRIVDAKLSAPAYLRQFLVARNLQYLHDLGHGHDRAAAIAVLVRASDRHPFDEATRGELDSSDFQWLSAALDAGETNAVPLDYRPMLTGARKLFARFFYQRWPIADICNSVAALLDDFAEDHMHALRQSASHPAIPLETRWQAGVHALRDCIRSGELGPPDVIGTIFPAIKPFLRERHRVMDHVRREILLAEARLEELRGLYPALADWTASVPAGAVAATLLDLASIQVTGRLMNAHNRRLEARRQQDTGQQEERLAVEIARRLNASLQEWSSLRDVYRARMADHGMDDPEADSQVAPPSEALEHGFLQQWDQADRHASRTFGETANALENRLDANIAQLRQRSVAKMVDAKRDIERALRDAIEGSRSRAGMLETVCDVLERAGTLLPRWLAAMNPHGEIEANNATRRKALALREAAARAVPLIDRIRREYVEPLVDTGDLPDAVAAPYREDIQAVHRSLDALAHSLQWVVSAIRIAGMEAPAPHREAREARDAGKVDPSRLQLQGSKLPVSKIVLNLYRGKLPPVLGWTVQQLVNIGALR</sequence>
<dbReference type="Proteomes" id="UP000324324">
    <property type="component" value="Unassembled WGS sequence"/>
</dbReference>
<reference evidence="1 2" key="1">
    <citation type="submission" date="2019-09" db="EMBL/GenBank/DDBJ databases">
        <title>Isolation of a novel species in the genus Cupriavidus from patients with sepsis using whole genome sequencing.</title>
        <authorList>
            <person name="Kweon O.J."/>
            <person name="Lee M.-K."/>
        </authorList>
    </citation>
    <scope>NUCLEOTIDE SEQUENCE [LARGE SCALE GENOMIC DNA]</scope>
    <source>
        <strain evidence="1 2">MKL-01</strain>
    </source>
</reference>
<evidence type="ECO:0000313" key="1">
    <source>
        <dbReference type="EMBL" id="KAA6118962.1"/>
    </source>
</evidence>
<proteinExistence type="predicted"/>
<organism evidence="1 2">
    <name type="scientific">Cupriavidus cauae</name>
    <dbReference type="NCBI Taxonomy" id="2608999"/>
    <lineage>
        <taxon>Bacteria</taxon>
        <taxon>Pseudomonadati</taxon>
        <taxon>Pseudomonadota</taxon>
        <taxon>Betaproteobacteria</taxon>
        <taxon>Burkholderiales</taxon>
        <taxon>Burkholderiaceae</taxon>
        <taxon>Cupriavidus</taxon>
    </lineage>
</organism>
<accession>A0A5M8A8E9</accession>
<protein>
    <submittedName>
        <fullName evidence="1">Uncharacterized protein</fullName>
    </submittedName>
</protein>